<feature type="region of interest" description="Disordered" evidence="1">
    <location>
        <begin position="1522"/>
        <end position="1541"/>
    </location>
</feature>
<dbReference type="Pfam" id="PF05860">
    <property type="entry name" value="TPS"/>
    <property type="match status" value="1"/>
</dbReference>
<feature type="domain" description="Filamentous haemagglutinin FhaB/tRNA nuclease CdiA-like TPS" evidence="2">
    <location>
        <begin position="46"/>
        <end position="158"/>
    </location>
</feature>
<proteinExistence type="predicted"/>
<evidence type="ECO:0000313" key="4">
    <source>
        <dbReference type="Proteomes" id="UP000629098"/>
    </source>
</evidence>
<dbReference type="Gene3D" id="2.160.20.10">
    <property type="entry name" value="Single-stranded right-handed beta-helix, Pectin lyase-like"/>
    <property type="match status" value="4"/>
</dbReference>
<evidence type="ECO:0000259" key="2">
    <source>
        <dbReference type="SMART" id="SM00912"/>
    </source>
</evidence>
<organism evidence="3 4">
    <name type="scientific">Iningainema tapete BLCC-T55</name>
    <dbReference type="NCBI Taxonomy" id="2748662"/>
    <lineage>
        <taxon>Bacteria</taxon>
        <taxon>Bacillati</taxon>
        <taxon>Cyanobacteriota</taxon>
        <taxon>Cyanophyceae</taxon>
        <taxon>Nostocales</taxon>
        <taxon>Scytonemataceae</taxon>
        <taxon>Iningainema tapete</taxon>
    </lineage>
</organism>
<sequence>MTQRKWFGLCWQYTWVGVIATVVSQTFAYVSPALAQSNIVPDNTLGAESSVVIPNAFGLPLEVITGGAVRGANLFHSFQEFNVDAGRSVYFNADTGIQNILARVTGTNRSEIFGTLGTIGNAANLFLINPNGIIFGPNASLDVRGSFVASTANAIKFGEQEFFSATNPTSNAPLLTVNPSALFFNQIAAPIQNNSLAPAGIDPAGFQAVGLRVPDGKSLLLMGGNINMDRGQLNAYGGRVELGGLADSGTVALNVDGNNLSASFPTESTFANVSLTNGAGVYVEASGGGSIMVNAGNLDIRNRSFLSAGIGQGLGTVGTVAGDIVLNAKGEIRVVDPGSIVNNSVGLGSKGNGGNITINSGSFSLQNGALLQAITSGQGNAGNVTVRATDAVSLADGRIFSTVLAGGVGKGGDININAATLSLIDGATLITAIRRASAFGPAGRGDAGNVNVNVSGAVNIAGVKNGFSGISSSVERGTVGNAGNITINSGSFSLRDGAELQTSTEGQGNAGNIKVRATDSVSLANNALILSTVEAGGVGKGGDIDINAATLSLTDSAVLTLTRRASALGSAGRGDAGNVNVNVSGAVNIAERKNGPKKGIGSSVETGTVGNAGNITINSGSFKLLNGARLEASTSGQGNAGNVTIRATDAVSVADAAIFSTVEAGGVGKGGDIDISGATLSLIDGAQLQTATLSAFALGPAGRGNAGNVNVNVSGAVNIAGEKNGISSEILSSVETGTVGNGGNITINSGSFKLLDGARLEASTQGQGNAGNIKVRATDAVSVADARISSTVLAGGVGKGGDIDISGATLSLIDGAQLLTLTNSASAISPAGRGDAGNVNVNVSGAVNIAGGKNGFSVISSSVEPGTFGNGGNITINSSSFSLSDGVRLQTSTIGQGNAGNVTVRAKDSVFLANDAVILSTVEAGGVGKGGDININAATLSLTDSAVLTLTRRASALGSAGRGDAGNVNVNVSGAVNIAEGKNDFKKGIASSVETGTVGNGGNITINSGSFKLLDGARLEASTFGQGKAGNVTIRATDAVSVADARIFSTVEAGGVGKGGDIDISGATLSLIDGAQLLSATLSASALGPAGRGDAGNVNVNVSGAVNIAGEKNGISSGILSSVETGTVGNGGNITIDSGSFSLRDGARLQTSTSGQGNAGNVTVRTPLGTVSLADARIFSTVAAGGVGKGGDININAATLTLIDSAQLLSATRGAFDTEPPGKGDAGNVNLNVTGTVSLAGEKNGFPSKISSIVEPGTVGNGGNITINSGSFSLRDGALIEASTLGQGNAGTIKVNAAAKVNISGNSSNFNSGLFVNSQSTIGIAGDIILTAPQILLDNTATINAESALGNGGNINLQTDLLLLRRGAQISTTAGTAQAGGDGGNITINAPNGFIVARAKENSDITANAYTGIGGTVQINALGIYGTQFRATQTPLTSDITASSTLGVAGEVNINTPDTDPVQNSLTQLPENIIDANALIANSCIARRHNQSSGTFLITGNGGLPERPGDAPVSPYPTGTIRSISSVGETAKPSTSTSFSRGKKNLQPIFEALGIYRLANGNLVLSRECP</sequence>
<dbReference type="Proteomes" id="UP000629098">
    <property type="component" value="Unassembled WGS sequence"/>
</dbReference>
<dbReference type="RefSeq" id="WP_190835981.1">
    <property type="nucleotide sequence ID" value="NZ_CAWPPI010000099.1"/>
</dbReference>
<dbReference type="NCBIfam" id="TIGR01901">
    <property type="entry name" value="adhes_NPXG"/>
    <property type="match status" value="1"/>
</dbReference>
<accession>A0A8J7CAA3</accession>
<name>A0A8J7CAA3_9CYAN</name>
<reference evidence="3" key="1">
    <citation type="submission" date="2020-09" db="EMBL/GenBank/DDBJ databases">
        <title>Iningainema tapete sp. nov. (Scytonemataceae, Cyanobacteria) from greenhouses in central Florida (USA) produces two types of nodularin with biosynthetic potential for microcystin-LR and anabaenopeptins.</title>
        <authorList>
            <person name="Berthold D.E."/>
            <person name="Lefler F.W."/>
            <person name="Huang I.-S."/>
            <person name="Abdulla H."/>
            <person name="Zimba P.V."/>
            <person name="Laughinghouse H.D. IV."/>
        </authorList>
    </citation>
    <scope>NUCLEOTIDE SEQUENCE</scope>
    <source>
        <strain evidence="3">BLCCT55</strain>
    </source>
</reference>
<dbReference type="InterPro" id="IPR011050">
    <property type="entry name" value="Pectin_lyase_fold/virulence"/>
</dbReference>
<dbReference type="SUPFAM" id="SSF51126">
    <property type="entry name" value="Pectin lyase-like"/>
    <property type="match status" value="9"/>
</dbReference>
<feature type="compositionally biased region" description="Polar residues" evidence="1">
    <location>
        <begin position="1522"/>
        <end position="1540"/>
    </location>
</feature>
<gene>
    <name evidence="3" type="ORF">ICL16_33890</name>
</gene>
<dbReference type="InterPro" id="IPR012334">
    <property type="entry name" value="Pectin_lyas_fold"/>
</dbReference>
<protein>
    <submittedName>
        <fullName evidence="3">Filamentous hemagglutinin N-terminal domain-containing protein</fullName>
    </submittedName>
</protein>
<dbReference type="EMBL" id="JACXAE010000099">
    <property type="protein sequence ID" value="MBD2776911.1"/>
    <property type="molecule type" value="Genomic_DNA"/>
</dbReference>
<dbReference type="SMART" id="SM00912">
    <property type="entry name" value="Haemagg_act"/>
    <property type="match status" value="1"/>
</dbReference>
<comment type="caution">
    <text evidence="3">The sequence shown here is derived from an EMBL/GenBank/DDBJ whole genome shotgun (WGS) entry which is preliminary data.</text>
</comment>
<keyword evidence="4" id="KW-1185">Reference proteome</keyword>
<evidence type="ECO:0000256" key="1">
    <source>
        <dbReference type="SAM" id="MobiDB-lite"/>
    </source>
</evidence>
<dbReference type="InterPro" id="IPR008638">
    <property type="entry name" value="FhaB/CdiA-like_TPS"/>
</dbReference>
<evidence type="ECO:0000313" key="3">
    <source>
        <dbReference type="EMBL" id="MBD2776911.1"/>
    </source>
</evidence>